<dbReference type="EMBL" id="CP003345">
    <property type="protein sequence ID" value="AFM06227.1"/>
    <property type="molecule type" value="Genomic_DNA"/>
</dbReference>
<dbReference type="GO" id="GO:0006508">
    <property type="term" value="P:proteolysis"/>
    <property type="evidence" value="ECO:0007669"/>
    <property type="project" value="UniProtKB-KW"/>
</dbReference>
<proteinExistence type="inferred from homology"/>
<accession>I4AQJ2</accession>
<dbReference type="Gene3D" id="3.30.70.80">
    <property type="entry name" value="Peptidase S8 propeptide/proteinase inhibitor I9"/>
    <property type="match status" value="1"/>
</dbReference>
<keyword evidence="2 5" id="KW-0645">Protease</keyword>
<feature type="active site" description="Charge relay system" evidence="5">
    <location>
        <position position="199"/>
    </location>
</feature>
<dbReference type="PROSITE" id="PS00136">
    <property type="entry name" value="SUBTILASE_ASP"/>
    <property type="match status" value="1"/>
</dbReference>
<dbReference type="PROSITE" id="PS00137">
    <property type="entry name" value="SUBTILASE_HIS"/>
    <property type="match status" value="1"/>
</dbReference>
<reference evidence="10" key="1">
    <citation type="submission" date="2012-06" db="EMBL/GenBank/DDBJ databases">
        <title>The complete genome of Flexibacter litoralis DSM 6794.</title>
        <authorList>
            <person name="Lucas S."/>
            <person name="Copeland A."/>
            <person name="Lapidus A."/>
            <person name="Glavina del Rio T."/>
            <person name="Dalin E."/>
            <person name="Tice H."/>
            <person name="Bruce D."/>
            <person name="Goodwin L."/>
            <person name="Pitluck S."/>
            <person name="Peters L."/>
            <person name="Ovchinnikova G."/>
            <person name="Lu M."/>
            <person name="Kyrpides N."/>
            <person name="Mavromatis K."/>
            <person name="Ivanova N."/>
            <person name="Brettin T."/>
            <person name="Detter J.C."/>
            <person name="Han C."/>
            <person name="Larimer F."/>
            <person name="Land M."/>
            <person name="Hauser L."/>
            <person name="Markowitz V."/>
            <person name="Cheng J.-F."/>
            <person name="Hugenholtz P."/>
            <person name="Woyke T."/>
            <person name="Wu D."/>
            <person name="Spring S."/>
            <person name="Lang E."/>
            <person name="Kopitz M."/>
            <person name="Brambilla E."/>
            <person name="Klenk H.-P."/>
            <person name="Eisen J.A."/>
        </authorList>
    </citation>
    <scope>NUCLEOTIDE SEQUENCE [LARGE SCALE GENOMIC DNA]</scope>
    <source>
        <strain evidence="10">ATCC 23117 / DSM 6794 / NBRC 15988 / NCIMB 1366 / Sio-4</strain>
    </source>
</reference>
<dbReference type="SUPFAM" id="SSF54897">
    <property type="entry name" value="Protease propeptides/inhibitors"/>
    <property type="match status" value="1"/>
</dbReference>
<dbReference type="Pfam" id="PF05922">
    <property type="entry name" value="Inhibitor_I9"/>
    <property type="match status" value="1"/>
</dbReference>
<dbReference type="HOGENOM" id="CLU_011263_1_7_10"/>
<feature type="active site" description="Charge relay system" evidence="5">
    <location>
        <position position="232"/>
    </location>
</feature>
<evidence type="ECO:0000256" key="6">
    <source>
        <dbReference type="RuleBase" id="RU003355"/>
    </source>
</evidence>
<evidence type="ECO:0000259" key="7">
    <source>
        <dbReference type="Pfam" id="PF00082"/>
    </source>
</evidence>
<dbReference type="GO" id="GO:0004252">
    <property type="term" value="F:serine-type endopeptidase activity"/>
    <property type="evidence" value="ECO:0007669"/>
    <property type="project" value="UniProtKB-UniRule"/>
</dbReference>
<evidence type="ECO:0000256" key="2">
    <source>
        <dbReference type="ARBA" id="ARBA00022670"/>
    </source>
</evidence>
<sequence length="426" mass="44495" precursor="true">MSKFNFSNRFILGLSLAGSLTFFGCNDALQTESISELEQTTLDKENKGSQDFIQNQFIVVLKDGTFGQKLAKVAVAPTKNRATNLKNFETKQALLTEAVSKMVSEFGIDSKAIEFVYGDALLGFAGTFTDEQIKAIGSDARVDYVEQDQVMRISDGFTDGANGNVNQVSRTEAQSTPWGISRVGYGNYAGGARWAWVIDSGIDGNHSDLTVDTQFSRSFVSGYSGTQDGNGHGTHVAGTIAAKDNSFGVVGVAAGATLVSCRVFAGSTGSNSAVISAVNYVKANAYSDDVANMSLGGGTSTTLDNAVTSAANSGVYFALAAGNEAQNTNNVSPGRVNGSRIFTVSGMDINSRYYTSSNYANPPIDICAPGVSVYSTYTGGGYATLTGTSMATPHVAGALLINGGTYSTQGNVLNDPDGNADPILKK</sequence>
<dbReference type="AlphaFoldDB" id="I4AQJ2"/>
<dbReference type="PRINTS" id="PR00723">
    <property type="entry name" value="SUBTILISIN"/>
</dbReference>
<dbReference type="InterPro" id="IPR022398">
    <property type="entry name" value="Peptidase_S8_His-AS"/>
</dbReference>
<dbReference type="PROSITE" id="PS00138">
    <property type="entry name" value="SUBTILASE_SER"/>
    <property type="match status" value="1"/>
</dbReference>
<gene>
    <name evidence="9" type="ordered locus">Fleli_3924</name>
</gene>
<keyword evidence="4 5" id="KW-0720">Serine protease</keyword>
<dbReference type="GO" id="GO:0005615">
    <property type="term" value="C:extracellular space"/>
    <property type="evidence" value="ECO:0007669"/>
    <property type="project" value="TreeGrafter"/>
</dbReference>
<dbReference type="PANTHER" id="PTHR43806">
    <property type="entry name" value="PEPTIDASE S8"/>
    <property type="match status" value="1"/>
</dbReference>
<dbReference type="InterPro" id="IPR015500">
    <property type="entry name" value="Peptidase_S8_subtilisin-rel"/>
</dbReference>
<name>I4AQJ2_BERLS</name>
<evidence type="ECO:0000256" key="5">
    <source>
        <dbReference type="PROSITE-ProRule" id="PRU01240"/>
    </source>
</evidence>
<feature type="domain" description="Inhibitor I9" evidence="8">
    <location>
        <begin position="56"/>
        <end position="153"/>
    </location>
</feature>
<dbReference type="PROSITE" id="PS51892">
    <property type="entry name" value="SUBTILASE"/>
    <property type="match status" value="1"/>
</dbReference>
<dbReference type="Gene3D" id="3.40.50.200">
    <property type="entry name" value="Peptidase S8/S53 domain"/>
    <property type="match status" value="1"/>
</dbReference>
<feature type="domain" description="Peptidase S8/S53" evidence="7">
    <location>
        <begin position="197"/>
        <end position="399"/>
    </location>
</feature>
<dbReference type="PANTHER" id="PTHR43806:SF11">
    <property type="entry name" value="CEREVISIN-RELATED"/>
    <property type="match status" value="1"/>
</dbReference>
<dbReference type="Proteomes" id="UP000006054">
    <property type="component" value="Chromosome"/>
</dbReference>
<organism evidence="9 10">
    <name type="scientific">Bernardetia litoralis (strain ATCC 23117 / DSM 6794 / NBRC 15988 / NCIMB 1366 / Fx l1 / Sio-4)</name>
    <name type="common">Flexibacter litoralis</name>
    <dbReference type="NCBI Taxonomy" id="880071"/>
    <lineage>
        <taxon>Bacteria</taxon>
        <taxon>Pseudomonadati</taxon>
        <taxon>Bacteroidota</taxon>
        <taxon>Cytophagia</taxon>
        <taxon>Cytophagales</taxon>
        <taxon>Bernardetiaceae</taxon>
        <taxon>Bernardetia</taxon>
    </lineage>
</organism>
<dbReference type="OrthoDB" id="9798386at2"/>
<evidence type="ECO:0000256" key="3">
    <source>
        <dbReference type="ARBA" id="ARBA00022801"/>
    </source>
</evidence>
<dbReference type="InterPro" id="IPR036852">
    <property type="entry name" value="Peptidase_S8/S53_dom_sf"/>
</dbReference>
<dbReference type="InterPro" id="IPR023827">
    <property type="entry name" value="Peptidase_S8_Asp-AS"/>
</dbReference>
<protein>
    <submittedName>
        <fullName evidence="9">Subtilisin-like serine protease</fullName>
    </submittedName>
</protein>
<keyword evidence="3 5" id="KW-0378">Hydrolase</keyword>
<dbReference type="InterPro" id="IPR010259">
    <property type="entry name" value="S8pro/Inhibitor_I9"/>
</dbReference>
<dbReference type="InterPro" id="IPR037045">
    <property type="entry name" value="S8pro/Inhibitor_I9_sf"/>
</dbReference>
<evidence type="ECO:0000256" key="1">
    <source>
        <dbReference type="ARBA" id="ARBA00011073"/>
    </source>
</evidence>
<dbReference type="eggNOG" id="COG1404">
    <property type="taxonomic scope" value="Bacteria"/>
</dbReference>
<evidence type="ECO:0000313" key="9">
    <source>
        <dbReference type="EMBL" id="AFM06227.1"/>
    </source>
</evidence>
<dbReference type="KEGG" id="fli:Fleli_3924"/>
<dbReference type="InterPro" id="IPR023828">
    <property type="entry name" value="Peptidase_S8_Ser-AS"/>
</dbReference>
<dbReference type="SUPFAM" id="SSF52743">
    <property type="entry name" value="Subtilisin-like"/>
    <property type="match status" value="1"/>
</dbReference>
<dbReference type="InterPro" id="IPR000209">
    <property type="entry name" value="Peptidase_S8/S53_dom"/>
</dbReference>
<keyword evidence="10" id="KW-1185">Reference proteome</keyword>
<comment type="similarity">
    <text evidence="1 5 6">Belongs to the peptidase S8 family.</text>
</comment>
<evidence type="ECO:0000313" key="10">
    <source>
        <dbReference type="Proteomes" id="UP000006054"/>
    </source>
</evidence>
<evidence type="ECO:0000256" key="4">
    <source>
        <dbReference type="ARBA" id="ARBA00022825"/>
    </source>
</evidence>
<evidence type="ECO:0000259" key="8">
    <source>
        <dbReference type="Pfam" id="PF05922"/>
    </source>
</evidence>
<dbReference type="PROSITE" id="PS51257">
    <property type="entry name" value="PROKAR_LIPOPROTEIN"/>
    <property type="match status" value="1"/>
</dbReference>
<dbReference type="RefSeq" id="WP_014799650.1">
    <property type="nucleotide sequence ID" value="NC_018018.1"/>
</dbReference>
<dbReference type="STRING" id="880071.Fleli_3924"/>
<dbReference type="InterPro" id="IPR050131">
    <property type="entry name" value="Peptidase_S8_subtilisin-like"/>
</dbReference>
<feature type="active site" description="Charge relay system" evidence="5">
    <location>
        <position position="389"/>
    </location>
</feature>
<dbReference type="Pfam" id="PF00082">
    <property type="entry name" value="Peptidase_S8"/>
    <property type="match status" value="1"/>
</dbReference>